<comment type="caution">
    <text evidence="1">The sequence shown here is derived from an EMBL/GenBank/DDBJ whole genome shotgun (WGS) entry which is preliminary data.</text>
</comment>
<gene>
    <name evidence="1" type="ORF">BpHYR1_029651</name>
</gene>
<evidence type="ECO:0000313" key="2">
    <source>
        <dbReference type="Proteomes" id="UP000276133"/>
    </source>
</evidence>
<proteinExistence type="predicted"/>
<evidence type="ECO:0000313" key="1">
    <source>
        <dbReference type="EMBL" id="RNA02492.1"/>
    </source>
</evidence>
<dbReference type="Proteomes" id="UP000276133">
    <property type="component" value="Unassembled WGS sequence"/>
</dbReference>
<organism evidence="1 2">
    <name type="scientific">Brachionus plicatilis</name>
    <name type="common">Marine rotifer</name>
    <name type="synonym">Brachionus muelleri</name>
    <dbReference type="NCBI Taxonomy" id="10195"/>
    <lineage>
        <taxon>Eukaryota</taxon>
        <taxon>Metazoa</taxon>
        <taxon>Spiralia</taxon>
        <taxon>Gnathifera</taxon>
        <taxon>Rotifera</taxon>
        <taxon>Eurotatoria</taxon>
        <taxon>Monogononta</taxon>
        <taxon>Pseudotrocha</taxon>
        <taxon>Ploima</taxon>
        <taxon>Brachionidae</taxon>
        <taxon>Brachionus</taxon>
    </lineage>
</organism>
<protein>
    <submittedName>
        <fullName evidence="1">Uncharacterized protein</fullName>
    </submittedName>
</protein>
<dbReference type="EMBL" id="REGN01008858">
    <property type="protein sequence ID" value="RNA02492.1"/>
    <property type="molecule type" value="Genomic_DNA"/>
</dbReference>
<accession>A0A3M7PTK6</accession>
<keyword evidence="2" id="KW-1185">Reference proteome</keyword>
<reference evidence="1 2" key="1">
    <citation type="journal article" date="2018" name="Sci. Rep.">
        <title>Genomic signatures of local adaptation to the degree of environmental predictability in rotifers.</title>
        <authorList>
            <person name="Franch-Gras L."/>
            <person name="Hahn C."/>
            <person name="Garcia-Roger E.M."/>
            <person name="Carmona M.J."/>
            <person name="Serra M."/>
            <person name="Gomez A."/>
        </authorList>
    </citation>
    <scope>NUCLEOTIDE SEQUENCE [LARGE SCALE GENOMIC DNA]</scope>
    <source>
        <strain evidence="1">HYR1</strain>
    </source>
</reference>
<dbReference type="AlphaFoldDB" id="A0A3M7PTK6"/>
<name>A0A3M7PTK6_BRAPC</name>
<sequence length="60" mass="7040">MAITDLIYLEKKKKKILNKKGATKIFVQFVFEIHKTQIGATMLSKIYDHLSDEEKQKMLL</sequence>